<gene>
    <name evidence="2" type="ORF">EYF80_017692</name>
</gene>
<protein>
    <submittedName>
        <fullName evidence="2">Uncharacterized protein</fullName>
    </submittedName>
</protein>
<evidence type="ECO:0000313" key="3">
    <source>
        <dbReference type="Proteomes" id="UP000314294"/>
    </source>
</evidence>
<evidence type="ECO:0000313" key="2">
    <source>
        <dbReference type="EMBL" id="TNN72115.1"/>
    </source>
</evidence>
<name>A0A4Z2I3S1_9TELE</name>
<comment type="caution">
    <text evidence="2">The sequence shown here is derived from an EMBL/GenBank/DDBJ whole genome shotgun (WGS) entry which is preliminary data.</text>
</comment>
<feature type="region of interest" description="Disordered" evidence="1">
    <location>
        <begin position="1"/>
        <end position="34"/>
    </location>
</feature>
<organism evidence="2 3">
    <name type="scientific">Liparis tanakae</name>
    <name type="common">Tanaka's snailfish</name>
    <dbReference type="NCBI Taxonomy" id="230148"/>
    <lineage>
        <taxon>Eukaryota</taxon>
        <taxon>Metazoa</taxon>
        <taxon>Chordata</taxon>
        <taxon>Craniata</taxon>
        <taxon>Vertebrata</taxon>
        <taxon>Euteleostomi</taxon>
        <taxon>Actinopterygii</taxon>
        <taxon>Neopterygii</taxon>
        <taxon>Teleostei</taxon>
        <taxon>Neoteleostei</taxon>
        <taxon>Acanthomorphata</taxon>
        <taxon>Eupercaria</taxon>
        <taxon>Perciformes</taxon>
        <taxon>Cottioidei</taxon>
        <taxon>Cottales</taxon>
        <taxon>Liparidae</taxon>
        <taxon>Liparis</taxon>
    </lineage>
</organism>
<sequence length="164" mass="18467">MKELPHITRGSTRVSEPRLGPERKDHRATLHGAPEGSDTVAIWRGIEPPAPHTQTGKQQCEGMDCVPRGRSVGVHHLPEINAPAGLLRDWEVANSGAFPLNPRQLQPEDLNNGVLGTLHQFYMFAPQHTQHEAWTVTRRASSRALQQRYFLCDLQRSSRENNQQ</sequence>
<dbReference type="EMBL" id="SRLO01000142">
    <property type="protein sequence ID" value="TNN72115.1"/>
    <property type="molecule type" value="Genomic_DNA"/>
</dbReference>
<feature type="compositionally biased region" description="Basic and acidic residues" evidence="1">
    <location>
        <begin position="15"/>
        <end position="28"/>
    </location>
</feature>
<dbReference type="Proteomes" id="UP000314294">
    <property type="component" value="Unassembled WGS sequence"/>
</dbReference>
<proteinExistence type="predicted"/>
<reference evidence="2 3" key="1">
    <citation type="submission" date="2019-03" db="EMBL/GenBank/DDBJ databases">
        <title>First draft genome of Liparis tanakae, snailfish: a comprehensive survey of snailfish specific genes.</title>
        <authorList>
            <person name="Kim W."/>
            <person name="Song I."/>
            <person name="Jeong J.-H."/>
            <person name="Kim D."/>
            <person name="Kim S."/>
            <person name="Ryu S."/>
            <person name="Song J.Y."/>
            <person name="Lee S.K."/>
        </authorList>
    </citation>
    <scope>NUCLEOTIDE SEQUENCE [LARGE SCALE GENOMIC DNA]</scope>
    <source>
        <tissue evidence="2">Muscle</tissue>
    </source>
</reference>
<keyword evidence="3" id="KW-1185">Reference proteome</keyword>
<accession>A0A4Z2I3S1</accession>
<dbReference type="AlphaFoldDB" id="A0A4Z2I3S1"/>
<evidence type="ECO:0000256" key="1">
    <source>
        <dbReference type="SAM" id="MobiDB-lite"/>
    </source>
</evidence>